<dbReference type="InterPro" id="IPR001752">
    <property type="entry name" value="Kinesin_motor_dom"/>
</dbReference>
<dbReference type="GO" id="GO:0003777">
    <property type="term" value="F:microtubule motor activity"/>
    <property type="evidence" value="ECO:0007669"/>
    <property type="project" value="InterPro"/>
</dbReference>
<protein>
    <submittedName>
        <fullName evidence="6">Kinesin OrphI protein</fullName>
    </submittedName>
</protein>
<evidence type="ECO:0000259" key="5">
    <source>
        <dbReference type="PROSITE" id="PS50067"/>
    </source>
</evidence>
<dbReference type="GO" id="GO:0007018">
    <property type="term" value="P:microtubule-based movement"/>
    <property type="evidence" value="ECO:0007669"/>
    <property type="project" value="InterPro"/>
</dbReference>
<sequence length="612" mass="68607">MANMFMKVLSYHPEFSGSLDRHGSFDPRHLSIITTRTPSSTGTYSSDASSEDSVSSSSSQSSFGQDSYSSFDLSCRSSASPSPCPSFSSGVCSLDSFNSPDGSVRSGSPVPTVTASVKSQGSSSSSSLLSRKEDTKPNREKVKLLVRMRPFFEKEKVCPYRQVLCLLGNRILIKQHPSTLKTKRTCMSKKKFDELELEVDYVQDDSYVQVKKEDKKEESQRHLFSTIGVQAVDRLLNGQSVTILSYGQAGTGKTYTIYGDGTESGRGLIPRITCDFLHKIQAKGRDDECVVEVSFLEIYQEKLRDLLAVNRARETPFELLMRRSPDLSTEYPEVSSSSDQDSDSDSDSGPSLGFRDIPDKVHVHRYQQGTKSSIRHPVRPTSNYLKLREHPVKGTYVEGLIWKKVCTWSDMDRLLKQGAARRSTVATDSNRQSSRSHTLFTMKVTWLSTPRHGGRTVSYLNLVDLAGNEKLQNVSIEKQKDMKYINKSLSQLNSVILNLSRSTFVPYRNSALTWLLKESLQGDNITFLVANVSPAEKDFNETLATLNYAFKAKRIHNFQPAPNSTNSSSNHSNKDADNSKKNTRRRIVYKMNEEICSISSLLNSMNREQGKY</sequence>
<feature type="binding site" evidence="3">
    <location>
        <begin position="247"/>
        <end position="254"/>
    </location>
    <ligand>
        <name>ATP</name>
        <dbReference type="ChEBI" id="CHEBI:30616"/>
    </ligand>
</feature>
<dbReference type="Gene3D" id="3.40.850.10">
    <property type="entry name" value="Kinesin motor domain"/>
    <property type="match status" value="1"/>
</dbReference>
<evidence type="ECO:0000256" key="3">
    <source>
        <dbReference type="PROSITE-ProRule" id="PRU00283"/>
    </source>
</evidence>
<dbReference type="GO" id="GO:0016887">
    <property type="term" value="F:ATP hydrolysis activity"/>
    <property type="evidence" value="ECO:0007669"/>
    <property type="project" value="TreeGrafter"/>
</dbReference>
<feature type="region of interest" description="Disordered" evidence="4">
    <location>
        <begin position="33"/>
        <end position="64"/>
    </location>
</feature>
<feature type="domain" description="Kinesin motor" evidence="5">
    <location>
        <begin position="141"/>
        <end position="555"/>
    </location>
</feature>
<accession>A0A142KWD7</accession>
<dbReference type="InterPro" id="IPR027417">
    <property type="entry name" value="P-loop_NTPase"/>
</dbReference>
<dbReference type="AlphaFoldDB" id="A0A142KWD7"/>
<dbReference type="PANTHER" id="PTHR24115">
    <property type="entry name" value="KINESIN-RELATED"/>
    <property type="match status" value="1"/>
</dbReference>
<dbReference type="GO" id="GO:0005874">
    <property type="term" value="C:microtubule"/>
    <property type="evidence" value="ECO:0007669"/>
    <property type="project" value="TreeGrafter"/>
</dbReference>
<dbReference type="InterPro" id="IPR036961">
    <property type="entry name" value="Kinesin_motor_dom_sf"/>
</dbReference>
<comment type="similarity">
    <text evidence="3">Belongs to the TRAFAC class myosin-kinesin ATPase superfamily. Kinesin family.</text>
</comment>
<reference evidence="6" key="1">
    <citation type="journal article" date="2016" name="Cytoskeleton">
        <title>Transcriptome analysis reveals a diverse family of kinesins essential for spermatogenesis in the fern Marsilea.</title>
        <authorList>
            <person name="Tomei E.J."/>
            <person name="Wolniak S.M."/>
        </authorList>
    </citation>
    <scope>NUCLEOTIDE SEQUENCE</scope>
</reference>
<evidence type="ECO:0000256" key="1">
    <source>
        <dbReference type="ARBA" id="ARBA00022528"/>
    </source>
</evidence>
<evidence type="ECO:0000313" key="6">
    <source>
        <dbReference type="EMBL" id="AMS24257.1"/>
    </source>
</evidence>
<dbReference type="EMBL" id="KT986283">
    <property type="protein sequence ID" value="AMS24257.1"/>
    <property type="molecule type" value="mRNA"/>
</dbReference>
<keyword evidence="3" id="KW-0067">ATP-binding</keyword>
<organism evidence="6">
    <name type="scientific">Marsilea vestita</name>
    <name type="common">Hairy water-clover</name>
    <dbReference type="NCBI Taxonomy" id="59764"/>
    <lineage>
        <taxon>Eukaryota</taxon>
        <taxon>Viridiplantae</taxon>
        <taxon>Streptophyta</taxon>
        <taxon>Embryophyta</taxon>
        <taxon>Tracheophyta</taxon>
        <taxon>Polypodiopsida</taxon>
        <taxon>Polypodiidae</taxon>
        <taxon>Salviniales</taxon>
        <taxon>Marsileaceae</taxon>
        <taxon>Marsilea</taxon>
    </lineage>
</organism>
<dbReference type="SUPFAM" id="SSF52540">
    <property type="entry name" value="P-loop containing nucleoside triphosphate hydrolases"/>
    <property type="match status" value="1"/>
</dbReference>
<keyword evidence="3" id="KW-0547">Nucleotide-binding</keyword>
<feature type="region of interest" description="Disordered" evidence="4">
    <location>
        <begin position="559"/>
        <end position="584"/>
    </location>
</feature>
<feature type="region of interest" description="Disordered" evidence="4">
    <location>
        <begin position="101"/>
        <end position="135"/>
    </location>
</feature>
<keyword evidence="2 3" id="KW-0505">Motor protein</keyword>
<dbReference type="GO" id="GO:0005524">
    <property type="term" value="F:ATP binding"/>
    <property type="evidence" value="ECO:0007669"/>
    <property type="project" value="UniProtKB-UniRule"/>
</dbReference>
<dbReference type="PROSITE" id="PS50067">
    <property type="entry name" value="KINESIN_MOTOR_2"/>
    <property type="match status" value="1"/>
</dbReference>
<dbReference type="Pfam" id="PF00225">
    <property type="entry name" value="Kinesin"/>
    <property type="match status" value="2"/>
</dbReference>
<dbReference type="PRINTS" id="PR00380">
    <property type="entry name" value="KINESINHEAVY"/>
</dbReference>
<keyword evidence="1" id="KW-0934">Plastid</keyword>
<dbReference type="InterPro" id="IPR027640">
    <property type="entry name" value="Kinesin-like_fam"/>
</dbReference>
<proteinExistence type="evidence at transcript level"/>
<dbReference type="SMART" id="SM00129">
    <property type="entry name" value="KISc"/>
    <property type="match status" value="1"/>
</dbReference>
<evidence type="ECO:0000256" key="4">
    <source>
        <dbReference type="SAM" id="MobiDB-lite"/>
    </source>
</evidence>
<dbReference type="GO" id="GO:0005871">
    <property type="term" value="C:kinesin complex"/>
    <property type="evidence" value="ECO:0007669"/>
    <property type="project" value="TreeGrafter"/>
</dbReference>
<evidence type="ECO:0000256" key="2">
    <source>
        <dbReference type="ARBA" id="ARBA00023175"/>
    </source>
</evidence>
<name>A0A142KWD7_MARVE</name>
<feature type="compositionally biased region" description="Low complexity" evidence="4">
    <location>
        <begin position="39"/>
        <end position="64"/>
    </location>
</feature>
<dbReference type="GO" id="GO:0008017">
    <property type="term" value="F:microtubule binding"/>
    <property type="evidence" value="ECO:0007669"/>
    <property type="project" value="InterPro"/>
</dbReference>
<feature type="region of interest" description="Disordered" evidence="4">
    <location>
        <begin position="328"/>
        <end position="356"/>
    </location>
</feature>
<dbReference type="PANTHER" id="PTHR24115:SF546">
    <property type="entry name" value="KINESIN-LIKE PROTEIN KIF14"/>
    <property type="match status" value="1"/>
</dbReference>
<feature type="compositionally biased region" description="Polar residues" evidence="4">
    <location>
        <begin position="101"/>
        <end position="121"/>
    </location>
</feature>
<keyword evidence="1" id="KW-0150">Chloroplast</keyword>